<sequence length="281" mass="29667">MAVLETFQPEAWAQDWDAVGLVCGHPDRPVRTVLFAVDPVDDVVEEALALDADLLVTHHPLLLRPVTSVAATTAKGRVVHRLVEAGCALLVAHTNADAAAPGVSDALARILDLDDLVPLQPLASVPDRPELGLGRVGSLALPERLADFAERVAEALPETEQGIRVAGDPDRLVQRVAVCGGSGDSLFAEVRASGADVFVTADLRHHPASEARESARFTGGTTGIEGPALVDVAHWASEWPWLAGCADRLVAALAARGRTVVAHVSTTRTDPWSMRVPSRGE</sequence>
<evidence type="ECO:0000256" key="1">
    <source>
        <dbReference type="ARBA" id="ARBA00006964"/>
    </source>
</evidence>
<dbReference type="EMBL" id="JBHMDM010000003">
    <property type="protein sequence ID" value="MFB9376274.1"/>
    <property type="molecule type" value="Genomic_DNA"/>
</dbReference>
<dbReference type="Gene3D" id="3.40.1390.30">
    <property type="entry name" value="NIF3 (NGG1p interacting factor 3)-like"/>
    <property type="match status" value="2"/>
</dbReference>
<comment type="subunit">
    <text evidence="2">Homohexamer.</text>
</comment>
<gene>
    <name evidence="5" type="ORF">ACFFVI_04770</name>
</gene>
<dbReference type="PANTHER" id="PTHR13799">
    <property type="entry name" value="NGG1 INTERACTING FACTOR 3"/>
    <property type="match status" value="1"/>
</dbReference>
<dbReference type="RefSeq" id="WP_380138720.1">
    <property type="nucleotide sequence ID" value="NZ_JBHLUI010000009.1"/>
</dbReference>
<dbReference type="Pfam" id="PF01784">
    <property type="entry name" value="DUF34_NIF3"/>
    <property type="match status" value="1"/>
</dbReference>
<evidence type="ECO:0000256" key="3">
    <source>
        <dbReference type="ARBA" id="ARBA00022112"/>
    </source>
</evidence>
<evidence type="ECO:0000256" key="4">
    <source>
        <dbReference type="ARBA" id="ARBA00022723"/>
    </source>
</evidence>
<keyword evidence="4" id="KW-0479">Metal-binding</keyword>
<evidence type="ECO:0000313" key="6">
    <source>
        <dbReference type="Proteomes" id="UP001589748"/>
    </source>
</evidence>
<dbReference type="Proteomes" id="UP001589748">
    <property type="component" value="Unassembled WGS sequence"/>
</dbReference>
<dbReference type="SUPFAM" id="SSF102705">
    <property type="entry name" value="NIF3 (NGG1p interacting factor 3)-like"/>
    <property type="match status" value="1"/>
</dbReference>
<protein>
    <recommendedName>
        <fullName evidence="3">GTP cyclohydrolase 1 type 2 homolog</fullName>
    </recommendedName>
</protein>
<organism evidence="5 6">
    <name type="scientific">Kineococcus gynurae</name>
    <dbReference type="NCBI Taxonomy" id="452979"/>
    <lineage>
        <taxon>Bacteria</taxon>
        <taxon>Bacillati</taxon>
        <taxon>Actinomycetota</taxon>
        <taxon>Actinomycetes</taxon>
        <taxon>Kineosporiales</taxon>
        <taxon>Kineosporiaceae</taxon>
        <taxon>Kineococcus</taxon>
    </lineage>
</organism>
<evidence type="ECO:0000256" key="2">
    <source>
        <dbReference type="ARBA" id="ARBA00011643"/>
    </source>
</evidence>
<dbReference type="InterPro" id="IPR036069">
    <property type="entry name" value="DUF34/NIF3_sf"/>
</dbReference>
<dbReference type="InterPro" id="IPR002678">
    <property type="entry name" value="DUF34/NIF3"/>
</dbReference>
<dbReference type="NCBIfam" id="TIGR00486">
    <property type="entry name" value="YbgI_SA1388"/>
    <property type="match status" value="1"/>
</dbReference>
<reference evidence="5 6" key="1">
    <citation type="submission" date="2024-09" db="EMBL/GenBank/DDBJ databases">
        <authorList>
            <person name="Sun Q."/>
            <person name="Mori K."/>
        </authorList>
    </citation>
    <scope>NUCLEOTIDE SEQUENCE [LARGE SCALE GENOMIC DNA]</scope>
    <source>
        <strain evidence="5 6">TISTR 1856</strain>
    </source>
</reference>
<proteinExistence type="inferred from homology"/>
<keyword evidence="6" id="KW-1185">Reference proteome</keyword>
<name>A0ABV5LQD5_9ACTN</name>
<comment type="similarity">
    <text evidence="1">Belongs to the GTP cyclohydrolase I type 2/NIF3 family.</text>
</comment>
<dbReference type="PANTHER" id="PTHR13799:SF14">
    <property type="entry name" value="GTP CYCLOHYDROLASE 1 TYPE 2 HOMOLOG"/>
    <property type="match status" value="1"/>
</dbReference>
<comment type="caution">
    <text evidence="5">The sequence shown here is derived from an EMBL/GenBank/DDBJ whole genome shotgun (WGS) entry which is preliminary data.</text>
</comment>
<accession>A0ABV5LQD5</accession>
<evidence type="ECO:0000313" key="5">
    <source>
        <dbReference type="EMBL" id="MFB9376274.1"/>
    </source>
</evidence>